<gene>
    <name evidence="1" type="ORF">FOXB_15417</name>
</gene>
<accession>F9G9T5</accession>
<sequence>MANACAHQLHMIKSDNTLVQWNCQHCYSGPHWMIWECMYCKLHLCQPCTREDPNPSVDFALGGFLYVVEKPKQPTLEQWDKYLGICIPQAGREEFFVYVTPGVNMNMLTSMVGFMRQRVKASVSMPS</sequence>
<dbReference type="AlphaFoldDB" id="F9G9T5"/>
<name>F9G9T5_FUSOF</name>
<comment type="caution">
    <text evidence="1">The sequence shown here is derived from an EMBL/GenBank/DDBJ whole genome shotgun (WGS) entry which is preliminary data.</text>
</comment>
<reference evidence="1" key="1">
    <citation type="journal article" date="2012" name="Mol. Plant Microbe Interact.">
        <title>A highly conserved effector in Fusarium oxysporum is required for full virulence on Arabidopsis.</title>
        <authorList>
            <person name="Thatcher L.F."/>
            <person name="Gardiner D.M."/>
            <person name="Kazan K."/>
            <person name="Manners J."/>
        </authorList>
    </citation>
    <scope>NUCLEOTIDE SEQUENCE [LARGE SCALE GENOMIC DNA]</scope>
    <source>
        <strain evidence="1">Fo5176</strain>
    </source>
</reference>
<proteinExistence type="predicted"/>
<evidence type="ECO:0000313" key="1">
    <source>
        <dbReference type="EMBL" id="EGU74072.1"/>
    </source>
</evidence>
<protein>
    <submittedName>
        <fullName evidence="1">Uncharacterized protein</fullName>
    </submittedName>
</protein>
<organism evidence="1">
    <name type="scientific">Fusarium oxysporum (strain Fo5176)</name>
    <name type="common">Fusarium vascular wilt</name>
    <dbReference type="NCBI Taxonomy" id="660025"/>
    <lineage>
        <taxon>Eukaryota</taxon>
        <taxon>Fungi</taxon>
        <taxon>Dikarya</taxon>
        <taxon>Ascomycota</taxon>
        <taxon>Pezizomycotina</taxon>
        <taxon>Sordariomycetes</taxon>
        <taxon>Hypocreomycetidae</taxon>
        <taxon>Hypocreales</taxon>
        <taxon>Nectriaceae</taxon>
        <taxon>Fusarium</taxon>
        <taxon>Fusarium oxysporum species complex</taxon>
    </lineage>
</organism>
<dbReference type="EMBL" id="AFQF01003858">
    <property type="protein sequence ID" value="EGU74072.1"/>
    <property type="molecule type" value="Genomic_DNA"/>
</dbReference>
<dbReference type="OrthoDB" id="5036969at2759"/>